<name>A0ABV7AN72_9GAMM</name>
<dbReference type="Proteomes" id="UP001595457">
    <property type="component" value="Unassembled WGS sequence"/>
</dbReference>
<dbReference type="Gene3D" id="1.10.287.950">
    <property type="entry name" value="Methyl-accepting chemotaxis protein"/>
    <property type="match status" value="1"/>
</dbReference>
<dbReference type="SMART" id="SM00086">
    <property type="entry name" value="PAC"/>
    <property type="match status" value="1"/>
</dbReference>
<gene>
    <name evidence="8" type="ORF">ACFOJE_01505</name>
</gene>
<evidence type="ECO:0000313" key="9">
    <source>
        <dbReference type="Proteomes" id="UP001595457"/>
    </source>
</evidence>
<evidence type="ECO:0000256" key="3">
    <source>
        <dbReference type="ARBA" id="ARBA00029447"/>
    </source>
</evidence>
<sequence>MKSDLPITQNEYELRDDQNLLSRTDLKGRITYAAPGFIEASGYNREELIGAPHSLVRHPDMPKEAFANLWETLQRGEIWTGLVKNRRKNGDYYWVRANVAPIIENGEVLGYSSVRVKVSPAERTRAEAAYSRIRAGQSRGIRLVRGQITRTGLVGWLQRIDPGSIGFRLNAMVCLNLLLLAVCASVSFLGFEQTSGYIAQLKQEATGATALLDGMQSQQESLLWTQLILMLLVGGLMVGVGSLVLRSFLRQLQDAIGFSMQIATGNLAATPAQMARSEIGRLLDMLVIMRKSLGNIVTDVYQSLGEVQPAAQSIAEGNVDLSQRTEQQAGALQQTASSMEEITGTVQQNADNARQASQLSNTAAMEVQATGSAVSAVVDSMARIAGSSDKIAEIIRVIDGIAFQTNILALNASVEAARAGEHGRGFSVVASEVRNLAGRCSAAAKDVRELIEVSGREVQSGEQHVKQAETAIQRVVEAVLKVNDIMGEIAAASEEQTRGIEQVNRAVAQMDEVTQRNAELVEQSARDAAHLDEQVAYLSNTISVLRTAGRGLEQVSREQRFVAQAARKRIEKKAPLVSRVAEVTTLLRPRGPLPAASGAIGGDDWKVF</sequence>
<dbReference type="SUPFAM" id="SSF58104">
    <property type="entry name" value="Methyl-accepting chemotaxis protein (MCP) signaling domain"/>
    <property type="match status" value="1"/>
</dbReference>
<evidence type="ECO:0000256" key="2">
    <source>
        <dbReference type="ARBA" id="ARBA00023224"/>
    </source>
</evidence>
<comment type="similarity">
    <text evidence="3">Belongs to the methyl-accepting chemotaxis (MCP) protein family.</text>
</comment>
<feature type="domain" description="PAS" evidence="7">
    <location>
        <begin position="25"/>
        <end position="76"/>
    </location>
</feature>
<dbReference type="CDD" id="cd11386">
    <property type="entry name" value="MCP_signal"/>
    <property type="match status" value="1"/>
</dbReference>
<proteinExistence type="inferred from homology"/>
<protein>
    <submittedName>
        <fullName evidence="8">Methyl-accepting chemotaxis protein</fullName>
    </submittedName>
</protein>
<evidence type="ECO:0000256" key="1">
    <source>
        <dbReference type="ARBA" id="ARBA00022481"/>
    </source>
</evidence>
<keyword evidence="1" id="KW-0488">Methylation</keyword>
<dbReference type="InterPro" id="IPR013655">
    <property type="entry name" value="PAS_fold_3"/>
</dbReference>
<evidence type="ECO:0000256" key="4">
    <source>
        <dbReference type="PROSITE-ProRule" id="PRU00284"/>
    </source>
</evidence>
<dbReference type="InterPro" id="IPR000014">
    <property type="entry name" value="PAS"/>
</dbReference>
<dbReference type="InterPro" id="IPR004089">
    <property type="entry name" value="MCPsignal_dom"/>
</dbReference>
<evidence type="ECO:0000259" key="7">
    <source>
        <dbReference type="PROSITE" id="PS50112"/>
    </source>
</evidence>
<keyword evidence="2 4" id="KW-0807">Transducer</keyword>
<dbReference type="SUPFAM" id="SSF55785">
    <property type="entry name" value="PYP-like sensor domain (PAS domain)"/>
    <property type="match status" value="1"/>
</dbReference>
<evidence type="ECO:0000259" key="6">
    <source>
        <dbReference type="PROSITE" id="PS50111"/>
    </source>
</evidence>
<organism evidence="8 9">
    <name type="scientific">Azotobacter bryophylli</name>
    <dbReference type="NCBI Taxonomy" id="1986537"/>
    <lineage>
        <taxon>Bacteria</taxon>
        <taxon>Pseudomonadati</taxon>
        <taxon>Pseudomonadota</taxon>
        <taxon>Gammaproteobacteria</taxon>
        <taxon>Pseudomonadales</taxon>
        <taxon>Pseudomonadaceae</taxon>
        <taxon>Azotobacter</taxon>
    </lineage>
</organism>
<dbReference type="EMBL" id="JBHRSJ010000001">
    <property type="protein sequence ID" value="MFC2970891.1"/>
    <property type="molecule type" value="Genomic_DNA"/>
</dbReference>
<evidence type="ECO:0000313" key="8">
    <source>
        <dbReference type="EMBL" id="MFC2970891.1"/>
    </source>
</evidence>
<keyword evidence="9" id="KW-1185">Reference proteome</keyword>
<dbReference type="Gene3D" id="3.30.450.20">
    <property type="entry name" value="PAS domain"/>
    <property type="match status" value="1"/>
</dbReference>
<dbReference type="SMART" id="SM00283">
    <property type="entry name" value="MA"/>
    <property type="match status" value="1"/>
</dbReference>
<dbReference type="Pfam" id="PF00015">
    <property type="entry name" value="MCPsignal"/>
    <property type="match status" value="1"/>
</dbReference>
<reference evidence="9" key="1">
    <citation type="journal article" date="2019" name="Int. J. Syst. Evol. Microbiol.">
        <title>The Global Catalogue of Microorganisms (GCM) 10K type strain sequencing project: providing services to taxonomists for standard genome sequencing and annotation.</title>
        <authorList>
            <consortium name="The Broad Institute Genomics Platform"/>
            <consortium name="The Broad Institute Genome Sequencing Center for Infectious Disease"/>
            <person name="Wu L."/>
            <person name="Ma J."/>
        </authorList>
    </citation>
    <scope>NUCLEOTIDE SEQUENCE [LARGE SCALE GENOMIC DNA]</scope>
    <source>
        <strain evidence="9">KCTC 62195</strain>
    </source>
</reference>
<dbReference type="InterPro" id="IPR051310">
    <property type="entry name" value="MCP_chemotaxis"/>
</dbReference>
<dbReference type="PROSITE" id="PS50111">
    <property type="entry name" value="CHEMOTAXIS_TRANSDUC_2"/>
    <property type="match status" value="1"/>
</dbReference>
<feature type="domain" description="Methyl-accepting transducer" evidence="6">
    <location>
        <begin position="303"/>
        <end position="532"/>
    </location>
</feature>
<accession>A0ABV7AN72</accession>
<keyword evidence="5" id="KW-0472">Membrane</keyword>
<dbReference type="PANTHER" id="PTHR43531:SF14">
    <property type="entry name" value="METHYL-ACCEPTING CHEMOTAXIS PROTEIN I-RELATED"/>
    <property type="match status" value="1"/>
</dbReference>
<dbReference type="Pfam" id="PF08447">
    <property type="entry name" value="PAS_3"/>
    <property type="match status" value="1"/>
</dbReference>
<feature type="transmembrane region" description="Helical" evidence="5">
    <location>
        <begin position="169"/>
        <end position="191"/>
    </location>
</feature>
<dbReference type="RefSeq" id="WP_377812458.1">
    <property type="nucleotide sequence ID" value="NZ_JBHRSJ010000001.1"/>
</dbReference>
<dbReference type="NCBIfam" id="TIGR00229">
    <property type="entry name" value="sensory_box"/>
    <property type="match status" value="1"/>
</dbReference>
<dbReference type="InterPro" id="IPR001610">
    <property type="entry name" value="PAC"/>
</dbReference>
<dbReference type="PROSITE" id="PS50112">
    <property type="entry name" value="PAS"/>
    <property type="match status" value="1"/>
</dbReference>
<keyword evidence="5" id="KW-0812">Transmembrane</keyword>
<comment type="caution">
    <text evidence="8">The sequence shown here is derived from an EMBL/GenBank/DDBJ whole genome shotgun (WGS) entry which is preliminary data.</text>
</comment>
<dbReference type="InterPro" id="IPR035965">
    <property type="entry name" value="PAS-like_dom_sf"/>
</dbReference>
<feature type="transmembrane region" description="Helical" evidence="5">
    <location>
        <begin position="223"/>
        <end position="245"/>
    </location>
</feature>
<dbReference type="PANTHER" id="PTHR43531">
    <property type="entry name" value="PROTEIN ICFG"/>
    <property type="match status" value="1"/>
</dbReference>
<evidence type="ECO:0000256" key="5">
    <source>
        <dbReference type="SAM" id="Phobius"/>
    </source>
</evidence>
<dbReference type="InterPro" id="IPR004090">
    <property type="entry name" value="Chemotax_Me-accpt_rcpt"/>
</dbReference>
<dbReference type="CDD" id="cd00130">
    <property type="entry name" value="PAS"/>
    <property type="match status" value="1"/>
</dbReference>
<keyword evidence="5" id="KW-1133">Transmembrane helix</keyword>
<dbReference type="PRINTS" id="PR00260">
    <property type="entry name" value="CHEMTRNSDUCR"/>
</dbReference>